<feature type="transmembrane region" description="Helical" evidence="8">
    <location>
        <begin position="6"/>
        <end position="27"/>
    </location>
</feature>
<keyword evidence="3" id="KW-0328">Glycosyltransferase</keyword>
<dbReference type="PANTHER" id="PTHR33908">
    <property type="entry name" value="MANNOSYLTRANSFERASE YKCB-RELATED"/>
    <property type="match status" value="1"/>
</dbReference>
<feature type="transmembrane region" description="Helical" evidence="8">
    <location>
        <begin position="413"/>
        <end position="432"/>
    </location>
</feature>
<dbReference type="InterPro" id="IPR050297">
    <property type="entry name" value="LipidA_mod_glycosyltrf_83"/>
</dbReference>
<protein>
    <recommendedName>
        <fullName evidence="9">Glycosyltransferase RgtA/B/C/D-like domain-containing protein</fullName>
    </recommendedName>
</protein>
<keyword evidence="5 8" id="KW-0812">Transmembrane</keyword>
<sequence length="614" mass="70181">MINKNLSNAIAGLLLLTMFLVMFFSVLDESAIMDELAHIPAGYSYLTQKDYRLNPEHPPLIKDISAIPLLFLNLNFPTDIKAWTQDINGQWTMGSVFLYESGNDADKIIFWSRLPIIFLAVLFGWLFFSWVRKLYGNNVALFALMLFTFSPTMIAHSRYVTTDLGAAFGFFIGISAFLNYLKAPSNKNLIIAGIALGVALLLKFSLVLLVPLYFAFAYLWVFVSNYENSKTLEGVYNKLKLFILGALKQTLNLALLGLISAALITLVYIFHVWNYPVDIQLRDTTQNLSSFGFKPAVDLTVWMSDKPVLRAFGQYLHGFLMVVQRAAGGNIAYFLDTVSSSGSWYYFPVAYLLKETVPSHIFTILAIVLAVGYLWKTHDKSFNTAIKWMHYNFALVASILFIGVYWWQSMSSSLNIGVRHVLPTFPFIYLLVSREVVKWTSSSSLTDPKTLRDFLELIYEKTIKAAPRYVFIILIFAWMILTIFSSFPHYLPYYNEFAGGTKNGYNYITDSNYDWGQDLKRLAVFVEKNNIDKIRLEYFGGGSPSYYLGNSFEPWWSSRGEPQEGWFAISATLRQGAFGRPINNFTQKPEDSYLWLKKYEPVARVGYSIFVYKF</sequence>
<feature type="transmembrane region" description="Helical" evidence="8">
    <location>
        <begin position="250"/>
        <end position="273"/>
    </location>
</feature>
<feature type="transmembrane region" description="Helical" evidence="8">
    <location>
        <begin position="108"/>
        <end position="128"/>
    </location>
</feature>
<proteinExistence type="predicted"/>
<evidence type="ECO:0000256" key="8">
    <source>
        <dbReference type="SAM" id="Phobius"/>
    </source>
</evidence>
<dbReference type="EMBL" id="PFCN01000014">
    <property type="protein sequence ID" value="PIR70514.1"/>
    <property type="molecule type" value="Genomic_DNA"/>
</dbReference>
<evidence type="ECO:0000256" key="1">
    <source>
        <dbReference type="ARBA" id="ARBA00004651"/>
    </source>
</evidence>
<feature type="transmembrane region" description="Helical" evidence="8">
    <location>
        <begin position="469"/>
        <end position="491"/>
    </location>
</feature>
<organism evidence="10 11">
    <name type="scientific">Candidatus Niyogibacteria bacterium CG10_big_fil_rev_8_21_14_0_10_42_19</name>
    <dbReference type="NCBI Taxonomy" id="1974725"/>
    <lineage>
        <taxon>Bacteria</taxon>
        <taxon>Candidatus Niyogiibacteriota</taxon>
    </lineage>
</organism>
<comment type="subcellular location">
    <subcellularLocation>
        <location evidence="1">Cell membrane</location>
        <topology evidence="1">Multi-pass membrane protein</topology>
    </subcellularLocation>
</comment>
<gene>
    <name evidence="10" type="ORF">COU46_01080</name>
</gene>
<dbReference type="Proteomes" id="UP000229383">
    <property type="component" value="Unassembled WGS sequence"/>
</dbReference>
<evidence type="ECO:0000313" key="11">
    <source>
        <dbReference type="Proteomes" id="UP000229383"/>
    </source>
</evidence>
<evidence type="ECO:0000256" key="7">
    <source>
        <dbReference type="ARBA" id="ARBA00023136"/>
    </source>
</evidence>
<dbReference type="GO" id="GO:0016763">
    <property type="term" value="F:pentosyltransferase activity"/>
    <property type="evidence" value="ECO:0007669"/>
    <property type="project" value="TreeGrafter"/>
</dbReference>
<evidence type="ECO:0000313" key="10">
    <source>
        <dbReference type="EMBL" id="PIR70514.1"/>
    </source>
</evidence>
<evidence type="ECO:0000256" key="3">
    <source>
        <dbReference type="ARBA" id="ARBA00022676"/>
    </source>
</evidence>
<feature type="domain" description="Glycosyltransferase RgtA/B/C/D-like" evidence="9">
    <location>
        <begin position="113"/>
        <end position="218"/>
    </location>
</feature>
<dbReference type="InterPro" id="IPR038731">
    <property type="entry name" value="RgtA/B/C-like"/>
</dbReference>
<keyword evidence="6 8" id="KW-1133">Transmembrane helix</keyword>
<evidence type="ECO:0000256" key="2">
    <source>
        <dbReference type="ARBA" id="ARBA00022475"/>
    </source>
</evidence>
<keyword evidence="2" id="KW-1003">Cell membrane</keyword>
<keyword evidence="4" id="KW-0808">Transferase</keyword>
<evidence type="ECO:0000259" key="9">
    <source>
        <dbReference type="Pfam" id="PF13231"/>
    </source>
</evidence>
<feature type="transmembrane region" description="Helical" evidence="8">
    <location>
        <begin position="357"/>
        <end position="376"/>
    </location>
</feature>
<feature type="transmembrane region" description="Helical" evidence="8">
    <location>
        <begin position="164"/>
        <end position="183"/>
    </location>
</feature>
<comment type="caution">
    <text evidence="10">The sequence shown here is derived from an EMBL/GenBank/DDBJ whole genome shotgun (WGS) entry which is preliminary data.</text>
</comment>
<dbReference type="GO" id="GO:0009103">
    <property type="term" value="P:lipopolysaccharide biosynthetic process"/>
    <property type="evidence" value="ECO:0007669"/>
    <property type="project" value="UniProtKB-ARBA"/>
</dbReference>
<dbReference type="PANTHER" id="PTHR33908:SF11">
    <property type="entry name" value="MEMBRANE PROTEIN"/>
    <property type="match status" value="1"/>
</dbReference>
<evidence type="ECO:0000256" key="6">
    <source>
        <dbReference type="ARBA" id="ARBA00022989"/>
    </source>
</evidence>
<dbReference type="AlphaFoldDB" id="A0A2H0THR2"/>
<evidence type="ECO:0000256" key="5">
    <source>
        <dbReference type="ARBA" id="ARBA00022692"/>
    </source>
</evidence>
<dbReference type="Pfam" id="PF13231">
    <property type="entry name" value="PMT_2"/>
    <property type="match status" value="1"/>
</dbReference>
<keyword evidence="7 8" id="KW-0472">Membrane</keyword>
<feature type="transmembrane region" description="Helical" evidence="8">
    <location>
        <begin position="388"/>
        <end position="407"/>
    </location>
</feature>
<feature type="transmembrane region" description="Helical" evidence="8">
    <location>
        <begin position="134"/>
        <end position="152"/>
    </location>
</feature>
<evidence type="ECO:0000256" key="4">
    <source>
        <dbReference type="ARBA" id="ARBA00022679"/>
    </source>
</evidence>
<dbReference type="GO" id="GO:0005886">
    <property type="term" value="C:plasma membrane"/>
    <property type="evidence" value="ECO:0007669"/>
    <property type="project" value="UniProtKB-SubCell"/>
</dbReference>
<feature type="transmembrane region" description="Helical" evidence="8">
    <location>
        <begin position="189"/>
        <end position="222"/>
    </location>
</feature>
<accession>A0A2H0THR2</accession>
<name>A0A2H0THR2_9BACT</name>
<reference evidence="11" key="1">
    <citation type="submission" date="2017-09" db="EMBL/GenBank/DDBJ databases">
        <title>Depth-based differentiation of microbial function through sediment-hosted aquifers and enrichment of novel symbionts in the deep terrestrial subsurface.</title>
        <authorList>
            <person name="Probst A.J."/>
            <person name="Ladd B."/>
            <person name="Jarett J.K."/>
            <person name="Geller-Mcgrath D.E."/>
            <person name="Sieber C.M.K."/>
            <person name="Emerson J.B."/>
            <person name="Anantharaman K."/>
            <person name="Thomas B.C."/>
            <person name="Malmstrom R."/>
            <person name="Stieglmeier M."/>
            <person name="Klingl A."/>
            <person name="Woyke T."/>
            <person name="Ryan C.M."/>
            <person name="Banfield J.F."/>
        </authorList>
    </citation>
    <scope>NUCLEOTIDE SEQUENCE [LARGE SCALE GENOMIC DNA]</scope>
</reference>